<dbReference type="InterPro" id="IPR001844">
    <property type="entry name" value="Cpn60/GroEL"/>
</dbReference>
<dbReference type="Proteomes" id="UP000027120">
    <property type="component" value="Unassembled WGS sequence"/>
</dbReference>
<dbReference type="GO" id="GO:0005739">
    <property type="term" value="C:mitochondrion"/>
    <property type="evidence" value="ECO:0000318"/>
    <property type="project" value="GO_Central"/>
</dbReference>
<gene>
    <name evidence="3" type="ORF">CISIN_1g040169mg</name>
</gene>
<accession>A0A067EUI5</accession>
<evidence type="ECO:0000313" key="4">
    <source>
        <dbReference type="Proteomes" id="UP000027120"/>
    </source>
</evidence>
<dbReference type="Gene3D" id="3.30.260.10">
    <property type="entry name" value="TCP-1-like chaperonin intermediate domain"/>
    <property type="match status" value="2"/>
</dbReference>
<dbReference type="SMR" id="A0A067EUI5"/>
<dbReference type="InterPro" id="IPR027409">
    <property type="entry name" value="GroEL-like_apical_dom_sf"/>
</dbReference>
<dbReference type="SUPFAM" id="SSF48592">
    <property type="entry name" value="GroEL equatorial domain-like"/>
    <property type="match status" value="1"/>
</dbReference>
<proteinExistence type="inferred from homology"/>
<name>A0A067EUI5_CITSI</name>
<reference evidence="3 4" key="1">
    <citation type="submission" date="2014-04" db="EMBL/GenBank/DDBJ databases">
        <authorList>
            <consortium name="International Citrus Genome Consortium"/>
            <person name="Gmitter F."/>
            <person name="Chen C."/>
            <person name="Farmerie W."/>
            <person name="Harkins T."/>
            <person name="Desany B."/>
            <person name="Mohiuddin M."/>
            <person name="Kodira C."/>
            <person name="Borodovsky M."/>
            <person name="Lomsadze A."/>
            <person name="Burns P."/>
            <person name="Jenkins J."/>
            <person name="Prochnik S."/>
            <person name="Shu S."/>
            <person name="Chapman J."/>
            <person name="Pitluck S."/>
            <person name="Schmutz J."/>
            <person name="Rokhsar D."/>
        </authorList>
    </citation>
    <scope>NUCLEOTIDE SEQUENCE</scope>
</reference>
<dbReference type="InterPro" id="IPR027410">
    <property type="entry name" value="TCP-1-like_intermed_sf"/>
</dbReference>
<evidence type="ECO:0000313" key="3">
    <source>
        <dbReference type="EMBL" id="KDO57555.1"/>
    </source>
</evidence>
<organism evidence="3 4">
    <name type="scientific">Citrus sinensis</name>
    <name type="common">Sweet orange</name>
    <name type="synonym">Citrus aurantium var. sinensis</name>
    <dbReference type="NCBI Taxonomy" id="2711"/>
    <lineage>
        <taxon>Eukaryota</taxon>
        <taxon>Viridiplantae</taxon>
        <taxon>Streptophyta</taxon>
        <taxon>Embryophyta</taxon>
        <taxon>Tracheophyta</taxon>
        <taxon>Spermatophyta</taxon>
        <taxon>Magnoliopsida</taxon>
        <taxon>eudicotyledons</taxon>
        <taxon>Gunneridae</taxon>
        <taxon>Pentapetalae</taxon>
        <taxon>rosids</taxon>
        <taxon>malvids</taxon>
        <taxon>Sapindales</taxon>
        <taxon>Rutaceae</taxon>
        <taxon>Aurantioideae</taxon>
        <taxon>Citrus</taxon>
    </lineage>
</organism>
<dbReference type="SUPFAM" id="SSF52029">
    <property type="entry name" value="GroEL apical domain-like"/>
    <property type="match status" value="1"/>
</dbReference>
<dbReference type="InterPro" id="IPR027413">
    <property type="entry name" value="GROEL-like_equatorial_sf"/>
</dbReference>
<evidence type="ECO:0000256" key="2">
    <source>
        <dbReference type="ARBA" id="ARBA00023186"/>
    </source>
</evidence>
<keyword evidence="2" id="KW-0143">Chaperone</keyword>
<dbReference type="PANTHER" id="PTHR45633">
    <property type="entry name" value="60 KDA HEAT SHOCK PROTEIN, MITOCHONDRIAL"/>
    <property type="match status" value="1"/>
</dbReference>
<protein>
    <submittedName>
        <fullName evidence="3">Uncharacterized protein</fullName>
    </submittedName>
</protein>
<feature type="non-terminal residue" evidence="3">
    <location>
        <position position="1"/>
    </location>
</feature>
<dbReference type="GO" id="GO:0006457">
    <property type="term" value="P:protein folding"/>
    <property type="evidence" value="ECO:0000318"/>
    <property type="project" value="GO_Central"/>
</dbReference>
<dbReference type="Gene3D" id="3.50.7.10">
    <property type="entry name" value="GroEL"/>
    <property type="match status" value="2"/>
</dbReference>
<dbReference type="GO" id="GO:0140662">
    <property type="term" value="F:ATP-dependent protein folding chaperone"/>
    <property type="evidence" value="ECO:0007669"/>
    <property type="project" value="InterPro"/>
</dbReference>
<dbReference type="AlphaFoldDB" id="A0A067EUI5"/>
<dbReference type="GO" id="GO:0042026">
    <property type="term" value="P:protein refolding"/>
    <property type="evidence" value="ECO:0007669"/>
    <property type="project" value="InterPro"/>
</dbReference>
<sequence length="459" mass="50892">VVPSRLSWSRNYAAKDIELKKSPKVKDCSVIEESFLTGFMQQVKNPTCEPDEYGIKYLPVMHQAMCIEGRKVLEAGVDAMDLKDEIYMAFEAIKGHLKCRARVGRTAANEDKRIDVLLTEVMEKVGKEGLFIIYDEEKKKNELKFLRGMKLNWGAVSSFFIDDETQTCKQPLFIIAEDVEVEVAGSLILDRICVSTKFCLVKPPEFEENCKGIMQDLAVLTGGWVVTAESNSLLARLKLGSCKEVVILDNEMVILGGSGSQADIEKRCEQLRSAIKASTSDYEIKLLEERLLNLSCGALIVKVTGGSTKNKRIVNALNAVKAAMEGGIIPENSSQVCWQPFASFDLFVYFLSLAVIRVLMYPRARYYDLDKLQTTSLGGKIGVQLLQQALKMPVCTIASATGVDGSAVAEKLLEQDNPDVGYDPARGEYVDVIKLGIFDPMKLVIKELDDAIRLLVQTS</sequence>
<dbReference type="SUPFAM" id="SSF54849">
    <property type="entry name" value="GroEL-intermediate domain like"/>
    <property type="match status" value="1"/>
</dbReference>
<evidence type="ECO:0000256" key="1">
    <source>
        <dbReference type="ARBA" id="ARBA00006607"/>
    </source>
</evidence>
<dbReference type="EMBL" id="KK784961">
    <property type="protein sequence ID" value="KDO57555.1"/>
    <property type="molecule type" value="Genomic_DNA"/>
</dbReference>
<dbReference type="STRING" id="2711.A0A067EUI5"/>
<keyword evidence="4" id="KW-1185">Reference proteome</keyword>
<dbReference type="Gene3D" id="1.10.560.10">
    <property type="entry name" value="GroEL-like equatorial domain"/>
    <property type="match status" value="2"/>
</dbReference>
<comment type="similarity">
    <text evidence="1">Belongs to the chaperonin (HSP60) family.</text>
</comment>